<reference evidence="8" key="1">
    <citation type="journal article" date="2014" name="Genome Announc.">
        <title>De novo whole-genome sequence and genome annotation of Lichtheimia ramosa.</title>
        <authorList>
            <person name="Linde J."/>
            <person name="Schwartze V."/>
            <person name="Binder U."/>
            <person name="Lass-Florl C."/>
            <person name="Voigt K."/>
            <person name="Horn F."/>
        </authorList>
    </citation>
    <scope>NUCLEOTIDE SEQUENCE</scope>
    <source>
        <strain evidence="8">JMRC FSU:6197</strain>
    </source>
</reference>
<dbReference type="OrthoDB" id="342900at2759"/>
<dbReference type="PANTHER" id="PTHR12891:SF0">
    <property type="entry name" value="MMS19 NUCLEOTIDE EXCISION REPAIR PROTEIN HOMOLOG"/>
    <property type="match status" value="1"/>
</dbReference>
<keyword evidence="3" id="KW-0677">Repeat</keyword>
<name>A0A077WH70_9FUNG</name>
<evidence type="ECO:0000256" key="3">
    <source>
        <dbReference type="ARBA" id="ARBA00022737"/>
    </source>
</evidence>
<dbReference type="GO" id="GO:0006281">
    <property type="term" value="P:DNA repair"/>
    <property type="evidence" value="ECO:0007669"/>
    <property type="project" value="UniProtKB-UniRule"/>
</dbReference>
<dbReference type="SUPFAM" id="SSF48371">
    <property type="entry name" value="ARM repeat"/>
    <property type="match status" value="1"/>
</dbReference>
<dbReference type="Gene3D" id="1.25.10.10">
    <property type="entry name" value="Leucine-rich Repeat Variant"/>
    <property type="match status" value="2"/>
</dbReference>
<dbReference type="InterPro" id="IPR039920">
    <property type="entry name" value="MMS19"/>
</dbReference>
<keyword evidence="5" id="KW-0234">DNA repair</keyword>
<comment type="function">
    <text evidence="5">Key component of the cytosolic iron-sulfur protein assembly (CIA) complex, a multiprotein complex that mediates the incorporation of iron-sulfur cluster into apoproteins specifically involved in DNA metabolism and genomic integrity. In the CIA complex, MMS19 acts as an adapter between early-acting CIA components and a subset of cellular target iron-sulfur proteins.</text>
</comment>
<evidence type="ECO:0000313" key="8">
    <source>
        <dbReference type="EMBL" id="CDS06383.1"/>
    </source>
</evidence>
<dbReference type="InterPro" id="IPR016024">
    <property type="entry name" value="ARM-type_fold"/>
</dbReference>
<evidence type="ECO:0000259" key="6">
    <source>
        <dbReference type="Pfam" id="PF12460"/>
    </source>
</evidence>
<protein>
    <recommendedName>
        <fullName evidence="5">MMS19 nucleotide excision repair protein</fullName>
    </recommendedName>
</protein>
<proteinExistence type="inferred from homology"/>
<organism evidence="8">
    <name type="scientific">Lichtheimia ramosa</name>
    <dbReference type="NCBI Taxonomy" id="688394"/>
    <lineage>
        <taxon>Eukaryota</taxon>
        <taxon>Fungi</taxon>
        <taxon>Fungi incertae sedis</taxon>
        <taxon>Mucoromycota</taxon>
        <taxon>Mucoromycotina</taxon>
        <taxon>Mucoromycetes</taxon>
        <taxon>Mucorales</taxon>
        <taxon>Lichtheimiaceae</taxon>
        <taxon>Lichtheimia</taxon>
    </lineage>
</organism>
<keyword evidence="4 5" id="KW-0539">Nucleus</keyword>
<dbReference type="InterPro" id="IPR024687">
    <property type="entry name" value="MMS19_C"/>
</dbReference>
<dbReference type="Pfam" id="PF12460">
    <property type="entry name" value="MMS19_C"/>
    <property type="match status" value="1"/>
</dbReference>
<evidence type="ECO:0000259" key="7">
    <source>
        <dbReference type="Pfam" id="PF14500"/>
    </source>
</evidence>
<comment type="similarity">
    <text evidence="2 5">Belongs to the MET18/MMS19 family.</text>
</comment>
<dbReference type="GO" id="GO:0005634">
    <property type="term" value="C:nucleus"/>
    <property type="evidence" value="ECO:0007669"/>
    <property type="project" value="UniProtKB-SubCell"/>
</dbReference>
<dbReference type="GO" id="GO:0051604">
    <property type="term" value="P:protein maturation"/>
    <property type="evidence" value="ECO:0007669"/>
    <property type="project" value="UniProtKB-UniRule"/>
</dbReference>
<dbReference type="PANTHER" id="PTHR12891">
    <property type="entry name" value="DNA REPAIR/TRANSCRIPTION PROTEIN MET18/MMS19"/>
    <property type="match status" value="1"/>
</dbReference>
<evidence type="ECO:0000256" key="1">
    <source>
        <dbReference type="ARBA" id="ARBA00004123"/>
    </source>
</evidence>
<dbReference type="GO" id="GO:0016226">
    <property type="term" value="P:iron-sulfur cluster assembly"/>
    <property type="evidence" value="ECO:0007669"/>
    <property type="project" value="UniProtKB-UniRule"/>
</dbReference>
<evidence type="ECO:0000256" key="5">
    <source>
        <dbReference type="RuleBase" id="RU367072"/>
    </source>
</evidence>
<sequence length="1025" mass="112993">MDSIEREVTNYMISTGTTSPESIQCAENIVNAVNSNSVQANLLQLIQSMGEYLTNDDDHVRAKAIGLLSHTLHNCNHDSINDAAVSVLVDFYCERLTDKTCIPNLLEGLIALTQADNFRGTNAVTTATRIFERVDVQRHPQATRNMVFRIFENLLERHATALRAINNEFVYGFAQAMDGEKDPRNLMSAFKLVKDIIDNFDISAHVEDVFEVTFCYFPITFKPPPDDPYGITADDLKQSLRQCLSATGLFAKLAVPLILEKLTSTSGSAKKDSMETIAACAPVYGSAALLPVIDDIFDSLKVEVFHSTDPALEDSALLAIQNIVSALSVDTDGTAVDPTEKALKPLVVECIANLKEPEMKNAKPAGRILRAAATGSRIVCTSIVNSVAPLLLRQYRETDVATSRKAIMDVILEFFEASTALYGSMDGDVDMDQTEETPLLEYKDRFFAMFESALMSSNEYNGLRLSGLKGLELMVLSRNYLSANELGIAVQSFNKILLDESDEELRTAALASLKEICKIDTTYLVEQTIPALVTQLPESAEQQGAIGYNQLLAAIKSLCPTPALFASVVPLLLQKFDVICKKDQHPGYPCAILKALLNILRFKVQDKHTDISTCIQTVVPHLITSVVQASLNADSNQLILSKDILKDIALIVMIVFESLETSAQKTHLDSMFKLYLEGDLAQIGISAGVFQPFKIDSPDTQKDTSPLFAAVVAACRKDVVYPVISMDDFISQLIDIALDTTNESLHTSAVRMIGSVVNKWKDAQTLSVLIKSVVAKLENIISQDNNQARNALSIYLWITKALVLQASPLGYELTDKVIGLCSNEYFGGQASQGFDIIIGDDELALNKASFATVRLLYKQRFFNHCLPKLIDGLQAANDDIKHNYLIALSYMLKNVPKQILLNELPPLVPLLIQSLSLSDATLRVSTLDTFRLAVAEIPEAVAPHVRYILSGILELLDSNNRQNPIDVRIAALKCLGQFPGSLPYDVLRPHLSYVTKQLVKPLDDRKRLVRREAVECRAKWYAIAA</sequence>
<comment type="subcellular location">
    <subcellularLocation>
        <location evidence="1 5">Nucleus</location>
    </subcellularLocation>
</comment>
<dbReference type="InterPro" id="IPR011989">
    <property type="entry name" value="ARM-like"/>
</dbReference>
<dbReference type="AlphaFoldDB" id="A0A077WH70"/>
<dbReference type="EMBL" id="LK023319">
    <property type="protein sequence ID" value="CDS06383.1"/>
    <property type="molecule type" value="Genomic_DNA"/>
</dbReference>
<gene>
    <name evidence="8" type="ORF">LRAMOSA08911</name>
</gene>
<feature type="domain" description="MMS19 N-terminal" evidence="7">
    <location>
        <begin position="46"/>
        <end position="306"/>
    </location>
</feature>
<dbReference type="InterPro" id="IPR029240">
    <property type="entry name" value="MMS19_N"/>
</dbReference>
<dbReference type="GO" id="GO:0097361">
    <property type="term" value="C:cytosolic [4Fe-4S] assembly targeting complex"/>
    <property type="evidence" value="ECO:0007669"/>
    <property type="project" value="UniProtKB-UniRule"/>
</dbReference>
<accession>A0A077WH70</accession>
<feature type="domain" description="MMS19 C-terminal" evidence="6">
    <location>
        <begin position="552"/>
        <end position="979"/>
    </location>
</feature>
<evidence type="ECO:0000256" key="4">
    <source>
        <dbReference type="ARBA" id="ARBA00023242"/>
    </source>
</evidence>
<keyword evidence="5" id="KW-0227">DNA damage</keyword>
<dbReference type="Pfam" id="PF14500">
    <property type="entry name" value="MMS19_N"/>
    <property type="match status" value="1"/>
</dbReference>
<evidence type="ECO:0000256" key="2">
    <source>
        <dbReference type="ARBA" id="ARBA00009340"/>
    </source>
</evidence>